<evidence type="ECO:0000256" key="6">
    <source>
        <dbReference type="ARBA" id="ARBA00022729"/>
    </source>
</evidence>
<dbReference type="InterPro" id="IPR032675">
    <property type="entry name" value="LRR_dom_sf"/>
</dbReference>
<evidence type="ECO:0000313" key="17">
    <source>
        <dbReference type="Proteomes" id="UP000241394"/>
    </source>
</evidence>
<dbReference type="GO" id="GO:0016301">
    <property type="term" value="F:kinase activity"/>
    <property type="evidence" value="ECO:0007669"/>
    <property type="project" value="UniProtKB-KW"/>
</dbReference>
<evidence type="ECO:0000256" key="11">
    <source>
        <dbReference type="ARBA" id="ARBA00023180"/>
    </source>
</evidence>
<comment type="caution">
    <text evidence="16">The sequence shown here is derived from an EMBL/GenBank/DDBJ whole genome shotgun (WGS) entry which is preliminary data.</text>
</comment>
<evidence type="ECO:0000313" key="16">
    <source>
        <dbReference type="EMBL" id="PSR88115.1"/>
    </source>
</evidence>
<dbReference type="InterPro" id="IPR013210">
    <property type="entry name" value="LRR_N_plant-typ"/>
</dbReference>
<keyword evidence="16" id="KW-0418">Kinase</keyword>
<keyword evidence="6 13" id="KW-0732">Signal</keyword>
<dbReference type="FunFam" id="3.80.10.10:FF:000111">
    <property type="entry name" value="LRR receptor-like serine/threonine-protein kinase ERECTA"/>
    <property type="match status" value="1"/>
</dbReference>
<evidence type="ECO:0000256" key="2">
    <source>
        <dbReference type="ARBA" id="ARBA00009592"/>
    </source>
</evidence>
<dbReference type="SUPFAM" id="SSF52047">
    <property type="entry name" value="RNI-like"/>
    <property type="match status" value="1"/>
</dbReference>
<organism evidence="16 17">
    <name type="scientific">Actinidia chinensis var. chinensis</name>
    <name type="common">Chinese soft-hair kiwi</name>
    <dbReference type="NCBI Taxonomy" id="1590841"/>
    <lineage>
        <taxon>Eukaryota</taxon>
        <taxon>Viridiplantae</taxon>
        <taxon>Streptophyta</taxon>
        <taxon>Embryophyta</taxon>
        <taxon>Tracheophyta</taxon>
        <taxon>Spermatophyta</taxon>
        <taxon>Magnoliopsida</taxon>
        <taxon>eudicotyledons</taxon>
        <taxon>Gunneridae</taxon>
        <taxon>Pentapetalae</taxon>
        <taxon>asterids</taxon>
        <taxon>Ericales</taxon>
        <taxon>Actinidiaceae</taxon>
        <taxon>Actinidia</taxon>
    </lineage>
</organism>
<evidence type="ECO:0000256" key="3">
    <source>
        <dbReference type="ARBA" id="ARBA00022475"/>
    </source>
</evidence>
<dbReference type="SMART" id="SM00365">
    <property type="entry name" value="LRR_SD22"/>
    <property type="match status" value="7"/>
</dbReference>
<evidence type="ECO:0000256" key="5">
    <source>
        <dbReference type="ARBA" id="ARBA00022692"/>
    </source>
</evidence>
<evidence type="ECO:0000256" key="12">
    <source>
        <dbReference type="SAM" id="Phobius"/>
    </source>
</evidence>
<keyword evidence="10 16" id="KW-0675">Receptor</keyword>
<dbReference type="InParanoid" id="A0A2R6PAW4"/>
<evidence type="ECO:0000256" key="8">
    <source>
        <dbReference type="ARBA" id="ARBA00022989"/>
    </source>
</evidence>
<reference evidence="17" key="2">
    <citation type="journal article" date="2018" name="BMC Genomics">
        <title>A manually annotated Actinidia chinensis var. chinensis (kiwifruit) genome highlights the challenges associated with draft genomes and gene prediction in plants.</title>
        <authorList>
            <person name="Pilkington S.M."/>
            <person name="Crowhurst R."/>
            <person name="Hilario E."/>
            <person name="Nardozza S."/>
            <person name="Fraser L."/>
            <person name="Peng Y."/>
            <person name="Gunaseelan K."/>
            <person name="Simpson R."/>
            <person name="Tahir J."/>
            <person name="Deroles S.C."/>
            <person name="Templeton K."/>
            <person name="Luo Z."/>
            <person name="Davy M."/>
            <person name="Cheng C."/>
            <person name="McNeilage M."/>
            <person name="Scaglione D."/>
            <person name="Liu Y."/>
            <person name="Zhang Q."/>
            <person name="Datson P."/>
            <person name="De Silva N."/>
            <person name="Gardiner S.E."/>
            <person name="Bassett H."/>
            <person name="Chagne D."/>
            <person name="McCallum J."/>
            <person name="Dzierzon H."/>
            <person name="Deng C."/>
            <person name="Wang Y.Y."/>
            <person name="Barron L."/>
            <person name="Manako K."/>
            <person name="Bowen J."/>
            <person name="Foster T.M."/>
            <person name="Erridge Z.A."/>
            <person name="Tiffin H."/>
            <person name="Waite C.N."/>
            <person name="Davies K.M."/>
            <person name="Grierson E.P."/>
            <person name="Laing W.A."/>
            <person name="Kirk R."/>
            <person name="Chen X."/>
            <person name="Wood M."/>
            <person name="Montefiori M."/>
            <person name="Brummell D.A."/>
            <person name="Schwinn K.E."/>
            <person name="Catanach A."/>
            <person name="Fullerton C."/>
            <person name="Li D."/>
            <person name="Meiyalaghan S."/>
            <person name="Nieuwenhuizen N."/>
            <person name="Read N."/>
            <person name="Prakash R."/>
            <person name="Hunter D."/>
            <person name="Zhang H."/>
            <person name="McKenzie M."/>
            <person name="Knabel M."/>
            <person name="Harris A."/>
            <person name="Allan A.C."/>
            <person name="Gleave A."/>
            <person name="Chen A."/>
            <person name="Janssen B.J."/>
            <person name="Plunkett B."/>
            <person name="Ampomah-Dwamena C."/>
            <person name="Voogd C."/>
            <person name="Leif D."/>
            <person name="Lafferty D."/>
            <person name="Souleyre E.J.F."/>
            <person name="Varkonyi-Gasic E."/>
            <person name="Gambi F."/>
            <person name="Hanley J."/>
            <person name="Yao J.L."/>
            <person name="Cheung J."/>
            <person name="David K.M."/>
            <person name="Warren B."/>
            <person name="Marsh K."/>
            <person name="Snowden K.C."/>
            <person name="Lin-Wang K."/>
            <person name="Brian L."/>
            <person name="Martinez-Sanchez M."/>
            <person name="Wang M."/>
            <person name="Ileperuma N."/>
            <person name="Macnee N."/>
            <person name="Campin R."/>
            <person name="McAtee P."/>
            <person name="Drummond R.S.M."/>
            <person name="Espley R.V."/>
            <person name="Ireland H.S."/>
            <person name="Wu R."/>
            <person name="Atkinson R.G."/>
            <person name="Karunairetnam S."/>
            <person name="Bulley S."/>
            <person name="Chunkath S."/>
            <person name="Hanley Z."/>
            <person name="Storey R."/>
            <person name="Thrimawithana A.H."/>
            <person name="Thomson S."/>
            <person name="David C."/>
            <person name="Testolin R."/>
            <person name="Huang H."/>
            <person name="Hellens R.P."/>
            <person name="Schaffer R.J."/>
        </authorList>
    </citation>
    <scope>NUCLEOTIDE SEQUENCE [LARGE SCALE GENOMIC DNA]</scope>
    <source>
        <strain evidence="17">cv. Red5</strain>
    </source>
</reference>
<feature type="domain" description="Leucine-rich repeat-containing N-terminal plant-type" evidence="14">
    <location>
        <begin position="36"/>
        <end position="73"/>
    </location>
</feature>
<keyword evidence="9 12" id="KW-0472">Membrane</keyword>
<dbReference type="GO" id="GO:0005886">
    <property type="term" value="C:plasma membrane"/>
    <property type="evidence" value="ECO:0007669"/>
    <property type="project" value="UniProtKB-SubCell"/>
</dbReference>
<dbReference type="FunFam" id="3.80.10.10:FF:000383">
    <property type="entry name" value="Leucine-rich repeat receptor protein kinase EMS1"/>
    <property type="match status" value="1"/>
</dbReference>
<dbReference type="STRING" id="1590841.A0A2R6PAW4"/>
<dbReference type="FunFam" id="3.80.10.10:FF:001347">
    <property type="entry name" value="LRR receptor-like serine/threonine-protein kinase GSO2"/>
    <property type="match status" value="1"/>
</dbReference>
<dbReference type="InterPro" id="IPR055414">
    <property type="entry name" value="LRR_R13L4/SHOC2-like"/>
</dbReference>
<keyword evidence="16" id="KW-0808">Transferase</keyword>
<evidence type="ECO:0000256" key="4">
    <source>
        <dbReference type="ARBA" id="ARBA00022614"/>
    </source>
</evidence>
<dbReference type="Gramene" id="PSR88115">
    <property type="protein sequence ID" value="PSR88115"/>
    <property type="gene ID" value="CEY00_Acc31145"/>
</dbReference>
<dbReference type="PRINTS" id="PR00019">
    <property type="entry name" value="LEURICHRPT"/>
</dbReference>
<gene>
    <name evidence="16" type="ORF">CEY00_Acc31145</name>
</gene>
<dbReference type="Pfam" id="PF08263">
    <property type="entry name" value="LRRNT_2"/>
    <property type="match status" value="1"/>
</dbReference>
<dbReference type="Gene3D" id="3.80.10.10">
    <property type="entry name" value="Ribonuclease Inhibitor"/>
    <property type="match status" value="5"/>
</dbReference>
<dbReference type="InterPro" id="IPR001611">
    <property type="entry name" value="Leu-rich_rpt"/>
</dbReference>
<dbReference type="PANTHER" id="PTHR48063">
    <property type="entry name" value="LRR RECEPTOR-LIKE KINASE"/>
    <property type="match status" value="1"/>
</dbReference>
<keyword evidence="7" id="KW-0677">Repeat</keyword>
<dbReference type="FunFam" id="3.80.10.10:FF:000095">
    <property type="entry name" value="LRR receptor-like serine/threonine-protein kinase GSO1"/>
    <property type="match status" value="2"/>
</dbReference>
<dbReference type="Pfam" id="PF23598">
    <property type="entry name" value="LRR_14"/>
    <property type="match status" value="1"/>
</dbReference>
<feature type="transmembrane region" description="Helical" evidence="12">
    <location>
        <begin position="921"/>
        <end position="942"/>
    </location>
</feature>
<evidence type="ECO:0000256" key="9">
    <source>
        <dbReference type="ARBA" id="ARBA00023136"/>
    </source>
</evidence>
<comment type="subcellular location">
    <subcellularLocation>
        <location evidence="1">Cell membrane</location>
        <topology evidence="1">Single-pass type I membrane protein</topology>
    </subcellularLocation>
</comment>
<evidence type="ECO:0000256" key="13">
    <source>
        <dbReference type="SAM" id="SignalP"/>
    </source>
</evidence>
<evidence type="ECO:0000259" key="15">
    <source>
        <dbReference type="Pfam" id="PF23598"/>
    </source>
</evidence>
<reference evidence="16 17" key="1">
    <citation type="submission" date="2017-07" db="EMBL/GenBank/DDBJ databases">
        <title>An improved, manually edited Actinidia chinensis var. chinensis (kiwifruit) genome highlights the challenges associated with draft genomes and gene prediction in plants.</title>
        <authorList>
            <person name="Pilkington S."/>
            <person name="Crowhurst R."/>
            <person name="Hilario E."/>
            <person name="Nardozza S."/>
            <person name="Fraser L."/>
            <person name="Peng Y."/>
            <person name="Gunaseelan K."/>
            <person name="Simpson R."/>
            <person name="Tahir J."/>
            <person name="Deroles S."/>
            <person name="Templeton K."/>
            <person name="Luo Z."/>
            <person name="Davy M."/>
            <person name="Cheng C."/>
            <person name="Mcneilage M."/>
            <person name="Scaglione D."/>
            <person name="Liu Y."/>
            <person name="Zhang Q."/>
            <person name="Datson P."/>
            <person name="De Silva N."/>
            <person name="Gardiner S."/>
            <person name="Bassett H."/>
            <person name="Chagne D."/>
            <person name="Mccallum J."/>
            <person name="Dzierzon H."/>
            <person name="Deng C."/>
            <person name="Wang Y.-Y."/>
            <person name="Barron N."/>
            <person name="Manako K."/>
            <person name="Bowen J."/>
            <person name="Foster T."/>
            <person name="Erridge Z."/>
            <person name="Tiffin H."/>
            <person name="Waite C."/>
            <person name="Davies K."/>
            <person name="Grierson E."/>
            <person name="Laing W."/>
            <person name="Kirk R."/>
            <person name="Chen X."/>
            <person name="Wood M."/>
            <person name="Montefiori M."/>
            <person name="Brummell D."/>
            <person name="Schwinn K."/>
            <person name="Catanach A."/>
            <person name="Fullerton C."/>
            <person name="Li D."/>
            <person name="Meiyalaghan S."/>
            <person name="Nieuwenhuizen N."/>
            <person name="Read N."/>
            <person name="Prakash R."/>
            <person name="Hunter D."/>
            <person name="Zhang H."/>
            <person name="Mckenzie M."/>
            <person name="Knabel M."/>
            <person name="Harris A."/>
            <person name="Allan A."/>
            <person name="Chen A."/>
            <person name="Janssen B."/>
            <person name="Plunkett B."/>
            <person name="Dwamena C."/>
            <person name="Voogd C."/>
            <person name="Leif D."/>
            <person name="Lafferty D."/>
            <person name="Souleyre E."/>
            <person name="Varkonyi-Gasic E."/>
            <person name="Gambi F."/>
            <person name="Hanley J."/>
            <person name="Yao J.-L."/>
            <person name="Cheung J."/>
            <person name="David K."/>
            <person name="Warren B."/>
            <person name="Marsh K."/>
            <person name="Snowden K."/>
            <person name="Lin-Wang K."/>
            <person name="Brian L."/>
            <person name="Martinez-Sanchez M."/>
            <person name="Wang M."/>
            <person name="Ileperuma N."/>
            <person name="Macnee N."/>
            <person name="Campin R."/>
            <person name="Mcatee P."/>
            <person name="Drummond R."/>
            <person name="Espley R."/>
            <person name="Ireland H."/>
            <person name="Wu R."/>
            <person name="Atkinson R."/>
            <person name="Karunairetnam S."/>
            <person name="Bulley S."/>
            <person name="Chunkath S."/>
            <person name="Hanley Z."/>
            <person name="Storey R."/>
            <person name="Thrimawithana A."/>
            <person name="Thomson S."/>
            <person name="David C."/>
            <person name="Testolin R."/>
        </authorList>
    </citation>
    <scope>NUCLEOTIDE SEQUENCE [LARGE SCALE GENOMIC DNA]</scope>
    <source>
        <strain evidence="17">cv. Red5</strain>
        <tissue evidence="16">Young leaf</tissue>
    </source>
</reference>
<dbReference type="SMART" id="SM00369">
    <property type="entry name" value="LRR_TYP"/>
    <property type="match status" value="11"/>
</dbReference>
<dbReference type="Proteomes" id="UP000241394">
    <property type="component" value="Chromosome LG27"/>
</dbReference>
<dbReference type="GO" id="GO:0006952">
    <property type="term" value="P:defense response"/>
    <property type="evidence" value="ECO:0007669"/>
    <property type="project" value="UniProtKB-ARBA"/>
</dbReference>
<keyword evidence="11" id="KW-0325">Glycoprotein</keyword>
<dbReference type="SUPFAM" id="SSF52058">
    <property type="entry name" value="L domain-like"/>
    <property type="match status" value="3"/>
</dbReference>
<protein>
    <submittedName>
        <fullName evidence="16">LRR receptor-like serine/threonine-protein kinase</fullName>
    </submittedName>
</protein>
<feature type="signal peptide" evidence="13">
    <location>
        <begin position="1"/>
        <end position="20"/>
    </location>
</feature>
<keyword evidence="17" id="KW-1185">Reference proteome</keyword>
<dbReference type="InterPro" id="IPR046956">
    <property type="entry name" value="RLP23-like"/>
</dbReference>
<evidence type="ECO:0000256" key="7">
    <source>
        <dbReference type="ARBA" id="ARBA00022737"/>
    </source>
</evidence>
<comment type="similarity">
    <text evidence="2">Belongs to the RLP family.</text>
</comment>
<dbReference type="AlphaFoldDB" id="A0A2R6PAW4"/>
<keyword evidence="8 12" id="KW-1133">Transmembrane helix</keyword>
<feature type="domain" description="Disease resistance R13L4/SHOC-2-like LRR" evidence="15">
    <location>
        <begin position="115"/>
        <end position="305"/>
    </location>
</feature>
<dbReference type="PANTHER" id="PTHR48063:SF112">
    <property type="entry name" value="RECEPTOR LIKE PROTEIN 30-LIKE"/>
    <property type="match status" value="1"/>
</dbReference>
<dbReference type="OMA" id="LWNSINM"/>
<dbReference type="EMBL" id="NKQK01000027">
    <property type="protein sequence ID" value="PSR88115.1"/>
    <property type="molecule type" value="Genomic_DNA"/>
</dbReference>
<evidence type="ECO:0000256" key="1">
    <source>
        <dbReference type="ARBA" id="ARBA00004251"/>
    </source>
</evidence>
<evidence type="ECO:0000259" key="14">
    <source>
        <dbReference type="Pfam" id="PF08263"/>
    </source>
</evidence>
<evidence type="ECO:0000256" key="10">
    <source>
        <dbReference type="ARBA" id="ARBA00023170"/>
    </source>
</evidence>
<dbReference type="GO" id="GO:0051707">
    <property type="term" value="P:response to other organism"/>
    <property type="evidence" value="ECO:0007669"/>
    <property type="project" value="UniProtKB-ARBA"/>
</dbReference>
<feature type="chain" id="PRO_5015316720" evidence="13">
    <location>
        <begin position="21"/>
        <end position="1002"/>
    </location>
</feature>
<name>A0A2R6PAW4_ACTCC</name>
<keyword evidence="3" id="KW-1003">Cell membrane</keyword>
<dbReference type="OrthoDB" id="1060944at2759"/>
<sequence length="1002" mass="112027">MGSSTHALVILFSLLFIVRHELICGSYTDSNISCIESEREALIKLREGLKDGANRLSSWFGKDCCTWKGVGCSRKTGHVVELDLRNPIALDRDKLSHDDNYAAIFRSQSLGGEISPSLLDLKRLRRLDLSMNNFSDMQIPDFLGSLKSLTYLDLFYSSFSGKIPHHLGNLSNLQYLSLSTNDLEGPIPDSLARLSSLVVLNLSRNSFGTSMPQFLLNMSNLASMDLSYNIFNGSIPRWLGDQVSLSVLKLTSNDFQGPIPRELCNLTQLTELDLSYNSLEGELPNSMKNLCNLRVLDLSWNYKLSGNVSTSVLSSFGCIHNSLKELNLAWNRFTDFLPNHLGEFRNLERLIIPNNSFYGTLPSSLEKLFYLRDLDARYNQLNGSIPLILGQLSNLEKLHLASNSLVGMVSELHFAKLKRLTTLSLSLNSLVLNVSSQWVPPFQLQSIGLASCTLGPKFPPWLQTQRYVEWLNLQNTSISENIPNWFESISSCVYHLDLSDNQIGGNLPKFPKCNDSLRINFDRKKELFFDFNKFEGPIPAVPSDVSSLDLSNNFLSGAILLDYNNATPVLQFIAVSNNHLTGSIPVSLCKAMKVGIIDFSKNQLSGRIPRCLGKLNELWVLDLSNNNLYGNIPSSLGFLQQLRSVQLRNNSFHGKLPSSFQNLKNLVTLDLGENKLTYNIPPWIGDELSFLKLLSLQSNNFSGDIPQELCRLSDLQLLNLAQNNIVGNIPSCFYNFSGMTVVDHQNKFAFGVHHADYEGKFLQFMKGNKLEYTKTLQFLISIDLSSNNLVGGIPEELTELLGLISLNLSGNHLKGRISEKIGNLKQLESLDLSENNLFGPIPASLSSLNYLSYLDLSSNNLSGRIPTGNQLQTFGNQSYADNDGLCGAPLLKSCSSDKPSYGDREHPAESTKGEDTERLRFYASIGSGFLFGFLGVCGTLHFKKSWRNVYFQFIEDSYNRMLLAIAATIAWLRRKFHRGRFGGRNNLPFVSFYSAGERRLMG</sequence>
<keyword evidence="4" id="KW-0433">Leucine-rich repeat</keyword>
<dbReference type="Pfam" id="PF00560">
    <property type="entry name" value="LRR_1"/>
    <property type="match status" value="10"/>
</dbReference>
<accession>A0A2R6PAW4</accession>
<dbReference type="InterPro" id="IPR003591">
    <property type="entry name" value="Leu-rich_rpt_typical-subtyp"/>
</dbReference>
<keyword evidence="5 12" id="KW-0812">Transmembrane</keyword>
<proteinExistence type="inferred from homology"/>